<proteinExistence type="predicted"/>
<keyword evidence="1" id="KW-0472">Membrane</keyword>
<evidence type="ECO:0000256" key="1">
    <source>
        <dbReference type="SAM" id="Phobius"/>
    </source>
</evidence>
<sequence length="154" mass="16888">MVERKVDHTALKFNQASIITLNLLGWILNQPPLVALVALVMLVGTAVPGAALFQQIYFRVLKPRGWLRPRVLTDNPEPHRFAQGLGGTVLAAGAIALFAGYPVIGWALTWVVIVLAALNLFFGFCAGCFVYYQLSRLGVPGFTVRPIERREVEG</sequence>
<feature type="domain" description="DUF4395" evidence="2">
    <location>
        <begin position="6"/>
        <end position="136"/>
    </location>
</feature>
<dbReference type="Pfam" id="PF14340">
    <property type="entry name" value="DUF4395"/>
    <property type="match status" value="1"/>
</dbReference>
<dbReference type="InterPro" id="IPR016942">
    <property type="entry name" value="UCP030042"/>
</dbReference>
<keyword evidence="1" id="KW-0812">Transmembrane</keyword>
<reference evidence="4" key="1">
    <citation type="submission" date="2017-09" db="EMBL/GenBank/DDBJ databases">
        <title>Metaegenomics of thermophilic ammonia-oxidizing enrichment culture.</title>
        <authorList>
            <person name="Kato S."/>
            <person name="Suzuki K."/>
        </authorList>
    </citation>
    <scope>NUCLEOTIDE SEQUENCE [LARGE SCALE GENOMIC DNA]</scope>
</reference>
<evidence type="ECO:0000313" key="3">
    <source>
        <dbReference type="EMBL" id="GBD09985.1"/>
    </source>
</evidence>
<feature type="transmembrane region" description="Helical" evidence="1">
    <location>
        <begin position="81"/>
        <end position="101"/>
    </location>
</feature>
<dbReference type="EMBL" id="BEHY01000089">
    <property type="protein sequence ID" value="GBD09985.1"/>
    <property type="molecule type" value="Genomic_DNA"/>
</dbReference>
<dbReference type="InterPro" id="IPR025508">
    <property type="entry name" value="DUF4395"/>
</dbReference>
<name>A0A2H5Y959_9CHLR</name>
<protein>
    <recommendedName>
        <fullName evidence="2">DUF4395 domain-containing protein</fullName>
    </recommendedName>
</protein>
<dbReference type="AlphaFoldDB" id="A0A2H5Y959"/>
<keyword evidence="1" id="KW-1133">Transmembrane helix</keyword>
<gene>
    <name evidence="3" type="ORF">HRbin22_02248</name>
</gene>
<dbReference type="PIRSF" id="PIRSF030042">
    <property type="entry name" value="UCP030042"/>
    <property type="match status" value="1"/>
</dbReference>
<evidence type="ECO:0000259" key="2">
    <source>
        <dbReference type="Pfam" id="PF14340"/>
    </source>
</evidence>
<accession>A0A2H5Y959</accession>
<dbReference type="Proteomes" id="UP000236642">
    <property type="component" value="Unassembled WGS sequence"/>
</dbReference>
<comment type="caution">
    <text evidence="3">The sequence shown here is derived from an EMBL/GenBank/DDBJ whole genome shotgun (WGS) entry which is preliminary data.</text>
</comment>
<evidence type="ECO:0000313" key="4">
    <source>
        <dbReference type="Proteomes" id="UP000236642"/>
    </source>
</evidence>
<organism evidence="3 4">
    <name type="scientific">Candidatus Thermoflexus japonica</name>
    <dbReference type="NCBI Taxonomy" id="2035417"/>
    <lineage>
        <taxon>Bacteria</taxon>
        <taxon>Bacillati</taxon>
        <taxon>Chloroflexota</taxon>
        <taxon>Thermoflexia</taxon>
        <taxon>Thermoflexales</taxon>
        <taxon>Thermoflexaceae</taxon>
        <taxon>Thermoflexus</taxon>
    </lineage>
</organism>
<feature type="transmembrane region" description="Helical" evidence="1">
    <location>
        <begin position="107"/>
        <end position="132"/>
    </location>
</feature>